<feature type="transmembrane region" description="Helical" evidence="1">
    <location>
        <begin position="167"/>
        <end position="189"/>
    </location>
</feature>
<dbReference type="Pfam" id="PF01569">
    <property type="entry name" value="PAP2"/>
    <property type="match status" value="1"/>
</dbReference>
<feature type="domain" description="Phosphatidic acid phosphatase type 2/haloperoxidase" evidence="2">
    <location>
        <begin position="100"/>
        <end position="210"/>
    </location>
</feature>
<keyword evidence="1" id="KW-1133">Transmembrane helix</keyword>
<dbReference type="KEGG" id="cyc:PCC7424_4096"/>
<name>B7KL97_GLOC7</name>
<keyword evidence="1" id="KW-0812">Transmembrane</keyword>
<gene>
    <name evidence="3" type="ordered locus">PCC7424_4096</name>
</gene>
<dbReference type="CDD" id="cd03392">
    <property type="entry name" value="PAP2_like_2"/>
    <property type="match status" value="1"/>
</dbReference>
<organism evidence="3 4">
    <name type="scientific">Gloeothece citriformis (strain PCC 7424)</name>
    <name type="common">Cyanothece sp. (strain PCC 7424)</name>
    <dbReference type="NCBI Taxonomy" id="65393"/>
    <lineage>
        <taxon>Bacteria</taxon>
        <taxon>Bacillati</taxon>
        <taxon>Cyanobacteriota</taxon>
        <taxon>Cyanophyceae</taxon>
        <taxon>Oscillatoriophycideae</taxon>
        <taxon>Chroococcales</taxon>
        <taxon>Aphanothecaceae</taxon>
        <taxon>Gloeothece</taxon>
        <taxon>Gloeothece citriformis</taxon>
    </lineage>
</organism>
<feature type="transmembrane region" description="Helical" evidence="1">
    <location>
        <begin position="102"/>
        <end position="122"/>
    </location>
</feature>
<dbReference type="PANTHER" id="PTHR14969">
    <property type="entry name" value="SPHINGOSINE-1-PHOSPHATE PHOSPHOHYDROLASE"/>
    <property type="match status" value="1"/>
</dbReference>
<protein>
    <submittedName>
        <fullName evidence="3">Phosphoesterase PA-phosphatase related</fullName>
    </submittedName>
</protein>
<dbReference type="InterPro" id="IPR036938">
    <property type="entry name" value="PAP2/HPO_sf"/>
</dbReference>
<dbReference type="Gene3D" id="1.20.144.10">
    <property type="entry name" value="Phosphatidic acid phosphatase type 2/haloperoxidase"/>
    <property type="match status" value="1"/>
</dbReference>
<dbReference type="OrthoDB" id="9789113at2"/>
<dbReference type="SUPFAM" id="SSF48317">
    <property type="entry name" value="Acid phosphatase/Vanadium-dependent haloperoxidase"/>
    <property type="match status" value="1"/>
</dbReference>
<evidence type="ECO:0000259" key="2">
    <source>
        <dbReference type="SMART" id="SM00014"/>
    </source>
</evidence>
<evidence type="ECO:0000313" key="4">
    <source>
        <dbReference type="Proteomes" id="UP000002384"/>
    </source>
</evidence>
<dbReference type="Proteomes" id="UP000002384">
    <property type="component" value="Chromosome"/>
</dbReference>
<dbReference type="eggNOG" id="COG0671">
    <property type="taxonomic scope" value="Bacteria"/>
</dbReference>
<dbReference type="HOGENOM" id="CLU_072573_3_0_3"/>
<accession>B7KL97</accession>
<keyword evidence="1" id="KW-0472">Membrane</keyword>
<proteinExistence type="predicted"/>
<evidence type="ECO:0000256" key="1">
    <source>
        <dbReference type="SAM" id="Phobius"/>
    </source>
</evidence>
<feature type="transmembrane region" description="Helical" evidence="1">
    <location>
        <begin position="70"/>
        <end position="93"/>
    </location>
</feature>
<reference evidence="4" key="1">
    <citation type="journal article" date="2011" name="MBio">
        <title>Novel metabolic attributes of the genus Cyanothece, comprising a group of unicellular nitrogen-fixing Cyanobacteria.</title>
        <authorList>
            <person name="Bandyopadhyay A."/>
            <person name="Elvitigala T."/>
            <person name="Welsh E."/>
            <person name="Stockel J."/>
            <person name="Liberton M."/>
            <person name="Min H."/>
            <person name="Sherman L.A."/>
            <person name="Pakrasi H.B."/>
        </authorList>
    </citation>
    <scope>NUCLEOTIDE SEQUENCE [LARGE SCALE GENOMIC DNA]</scope>
    <source>
        <strain evidence="4">PCC 7424</strain>
    </source>
</reference>
<keyword evidence="4" id="KW-1185">Reference proteome</keyword>
<dbReference type="SMART" id="SM00014">
    <property type="entry name" value="acidPPc"/>
    <property type="match status" value="1"/>
</dbReference>
<dbReference type="STRING" id="65393.PCC7424_4096"/>
<evidence type="ECO:0000313" key="3">
    <source>
        <dbReference type="EMBL" id="ACK72469.1"/>
    </source>
</evidence>
<sequence length="221" mass="25646">MKIKHQTKSISWIDIFGKVNLIISGICLLIFLWLAILSFQRNPQLNQFDENFLLQLKESLPPQFIYFARIFYWLGNAETSACVVLISIIILAWRRYWQEAQVVALSSFGVLMLVDQILKPIIYRLRPLDRLVHVDGRSFPSGHATGNFLLYFLLAYILSYRFPKYKIHFYITAAITLFLMGIASMYLRVHWLTDILGGYGLGFILLTLSLGVLKVTQKKYQ</sequence>
<dbReference type="PANTHER" id="PTHR14969:SF13">
    <property type="entry name" value="AT30094P"/>
    <property type="match status" value="1"/>
</dbReference>
<feature type="transmembrane region" description="Helical" evidence="1">
    <location>
        <begin position="21"/>
        <end position="39"/>
    </location>
</feature>
<dbReference type="InterPro" id="IPR000326">
    <property type="entry name" value="PAP2/HPO"/>
</dbReference>
<feature type="transmembrane region" description="Helical" evidence="1">
    <location>
        <begin position="195"/>
        <end position="213"/>
    </location>
</feature>
<dbReference type="RefSeq" id="WP_015956054.1">
    <property type="nucleotide sequence ID" value="NC_011729.1"/>
</dbReference>
<dbReference type="AlphaFoldDB" id="B7KL97"/>
<feature type="transmembrane region" description="Helical" evidence="1">
    <location>
        <begin position="142"/>
        <end position="160"/>
    </location>
</feature>
<dbReference type="EMBL" id="CP001291">
    <property type="protein sequence ID" value="ACK72469.1"/>
    <property type="molecule type" value="Genomic_DNA"/>
</dbReference>